<evidence type="ECO:0000256" key="11">
    <source>
        <dbReference type="SAM" id="Phobius"/>
    </source>
</evidence>
<feature type="region of interest" description="Disordered" evidence="10">
    <location>
        <begin position="200"/>
        <end position="221"/>
    </location>
</feature>
<dbReference type="InterPro" id="IPR006260">
    <property type="entry name" value="TonB/TolA_C"/>
</dbReference>
<feature type="transmembrane region" description="Helical" evidence="11">
    <location>
        <begin position="20"/>
        <end position="41"/>
    </location>
</feature>
<dbReference type="PANTHER" id="PTHR33446">
    <property type="entry name" value="PROTEIN TONB-RELATED"/>
    <property type="match status" value="1"/>
</dbReference>
<dbReference type="GO" id="GO:0055085">
    <property type="term" value="P:transmembrane transport"/>
    <property type="evidence" value="ECO:0007669"/>
    <property type="project" value="InterPro"/>
</dbReference>
<accession>A0A2P5Z7I2</accession>
<dbReference type="PANTHER" id="PTHR33446:SF2">
    <property type="entry name" value="PROTEIN TONB"/>
    <property type="match status" value="1"/>
</dbReference>
<dbReference type="GeneID" id="93879352"/>
<dbReference type="InterPro" id="IPR051045">
    <property type="entry name" value="TonB-dependent_transducer"/>
</dbReference>
<keyword evidence="9 11" id="KW-0472">Membrane</keyword>
<dbReference type="Pfam" id="PF03544">
    <property type="entry name" value="TonB_C"/>
    <property type="match status" value="1"/>
</dbReference>
<comment type="caution">
    <text evidence="13">The sequence shown here is derived from an EMBL/GenBank/DDBJ whole genome shotgun (WGS) entry which is preliminary data.</text>
</comment>
<evidence type="ECO:0000256" key="4">
    <source>
        <dbReference type="ARBA" id="ARBA00022475"/>
    </source>
</evidence>
<keyword evidence="8 11" id="KW-1133">Transmembrane helix</keyword>
<evidence type="ECO:0000256" key="1">
    <source>
        <dbReference type="ARBA" id="ARBA00004383"/>
    </source>
</evidence>
<feature type="compositionally biased region" description="Low complexity" evidence="10">
    <location>
        <begin position="109"/>
        <end position="128"/>
    </location>
</feature>
<evidence type="ECO:0000256" key="2">
    <source>
        <dbReference type="ARBA" id="ARBA00006555"/>
    </source>
</evidence>
<comment type="similarity">
    <text evidence="2">Belongs to the TonB family.</text>
</comment>
<evidence type="ECO:0000259" key="12">
    <source>
        <dbReference type="PROSITE" id="PS52015"/>
    </source>
</evidence>
<keyword evidence="4" id="KW-1003">Cell membrane</keyword>
<reference evidence="13 14" key="1">
    <citation type="submission" date="2016-08" db="EMBL/GenBank/DDBJ databases">
        <authorList>
            <person name="Seilhamer J.J."/>
        </authorList>
    </citation>
    <scope>NUCLEOTIDE SEQUENCE [LARGE SCALE GENOMIC DNA]</scope>
    <source>
        <strain evidence="13 14">CFBP4641</strain>
    </source>
</reference>
<keyword evidence="5" id="KW-0997">Cell inner membrane</keyword>
<dbReference type="PROSITE" id="PS52015">
    <property type="entry name" value="TONB_CTD"/>
    <property type="match status" value="1"/>
</dbReference>
<organism evidence="13 14">
    <name type="scientific">Xanthomonas sacchari</name>
    <dbReference type="NCBI Taxonomy" id="56458"/>
    <lineage>
        <taxon>Bacteria</taxon>
        <taxon>Pseudomonadati</taxon>
        <taxon>Pseudomonadota</taxon>
        <taxon>Gammaproteobacteria</taxon>
        <taxon>Lysobacterales</taxon>
        <taxon>Lysobacteraceae</taxon>
        <taxon>Xanthomonas</taxon>
    </lineage>
</organism>
<feature type="domain" description="TonB C-terminal" evidence="12">
    <location>
        <begin position="130"/>
        <end position="221"/>
    </location>
</feature>
<comment type="subcellular location">
    <subcellularLocation>
        <location evidence="1">Cell inner membrane</location>
        <topology evidence="1">Single-pass membrane protein</topology>
        <orientation evidence="1">Periplasmic side</orientation>
    </subcellularLocation>
</comment>
<evidence type="ECO:0000313" key="13">
    <source>
        <dbReference type="EMBL" id="PPU84280.1"/>
    </source>
</evidence>
<dbReference type="GO" id="GO:0015031">
    <property type="term" value="P:protein transport"/>
    <property type="evidence" value="ECO:0007669"/>
    <property type="project" value="UniProtKB-KW"/>
</dbReference>
<feature type="region of interest" description="Disordered" evidence="10">
    <location>
        <begin position="52"/>
        <end position="150"/>
    </location>
</feature>
<gene>
    <name evidence="13" type="ORF">XsacCFBP4641_04240</name>
</gene>
<name>A0A2P5Z7I2_9XANT</name>
<dbReference type="Proteomes" id="UP000247346">
    <property type="component" value="Unassembled WGS sequence"/>
</dbReference>
<keyword evidence="6 11" id="KW-0812">Transmembrane</keyword>
<evidence type="ECO:0000313" key="14">
    <source>
        <dbReference type="Proteomes" id="UP000247346"/>
    </source>
</evidence>
<dbReference type="EMBL" id="MDEK01000003">
    <property type="protein sequence ID" value="PPU84280.1"/>
    <property type="molecule type" value="Genomic_DNA"/>
</dbReference>
<proteinExistence type="inferred from homology"/>
<dbReference type="InterPro" id="IPR037682">
    <property type="entry name" value="TonB_C"/>
</dbReference>
<dbReference type="AlphaFoldDB" id="A0A2P5Z7I2"/>
<dbReference type="RefSeq" id="WP_041500240.1">
    <property type="nucleotide sequence ID" value="NZ_CP132343.1"/>
</dbReference>
<dbReference type="OrthoDB" id="9792439at2"/>
<evidence type="ECO:0000256" key="7">
    <source>
        <dbReference type="ARBA" id="ARBA00022927"/>
    </source>
</evidence>
<dbReference type="SUPFAM" id="SSF74653">
    <property type="entry name" value="TolA/TonB C-terminal domain"/>
    <property type="match status" value="1"/>
</dbReference>
<dbReference type="GO" id="GO:0031992">
    <property type="term" value="F:energy transducer activity"/>
    <property type="evidence" value="ECO:0007669"/>
    <property type="project" value="TreeGrafter"/>
</dbReference>
<evidence type="ECO:0000256" key="6">
    <source>
        <dbReference type="ARBA" id="ARBA00022692"/>
    </source>
</evidence>
<sequence>MSTSPSSSKPGIVLHLPRRLLAIVGIAFVAGLLLFLVVWLVGRKDNDFYKPQPAQQVQQVQQDTEQVKPLPEPLPAGSAASSMPQAKPAPAGDAPKLVETAPTPPPTTEAPAPAAGSDGAGSTATALAPGDRPVPLEGQTPPPRYPPAALRRGDAGTVVVRVEVDASGAPAGVALVRRSGSRDLDRAAMETVRRWKFRPAQQNGRAVPASIEIPFDFKPGP</sequence>
<protein>
    <submittedName>
        <fullName evidence="13">Energy transducer TonB</fullName>
    </submittedName>
</protein>
<dbReference type="NCBIfam" id="TIGR01352">
    <property type="entry name" value="tonB_Cterm"/>
    <property type="match status" value="1"/>
</dbReference>
<keyword evidence="3" id="KW-0813">Transport</keyword>
<evidence type="ECO:0000256" key="5">
    <source>
        <dbReference type="ARBA" id="ARBA00022519"/>
    </source>
</evidence>
<keyword evidence="7" id="KW-0653">Protein transport</keyword>
<evidence type="ECO:0000256" key="9">
    <source>
        <dbReference type="ARBA" id="ARBA00023136"/>
    </source>
</evidence>
<evidence type="ECO:0000256" key="10">
    <source>
        <dbReference type="SAM" id="MobiDB-lite"/>
    </source>
</evidence>
<dbReference type="GO" id="GO:0098797">
    <property type="term" value="C:plasma membrane protein complex"/>
    <property type="evidence" value="ECO:0007669"/>
    <property type="project" value="TreeGrafter"/>
</dbReference>
<evidence type="ECO:0000256" key="3">
    <source>
        <dbReference type="ARBA" id="ARBA00022448"/>
    </source>
</evidence>
<evidence type="ECO:0000256" key="8">
    <source>
        <dbReference type="ARBA" id="ARBA00022989"/>
    </source>
</evidence>
<feature type="compositionally biased region" description="Low complexity" evidence="10">
    <location>
        <begin position="52"/>
        <end position="62"/>
    </location>
</feature>
<dbReference type="Gene3D" id="3.30.1150.10">
    <property type="match status" value="1"/>
</dbReference>